<gene>
    <name evidence="4" type="ORF">H1P_1760006</name>
</gene>
<dbReference type="SUPFAM" id="SSF51197">
    <property type="entry name" value="Clavaminate synthase-like"/>
    <property type="match status" value="1"/>
</dbReference>
<feature type="domain" description="TauD/TfdA-like" evidence="3">
    <location>
        <begin position="517"/>
        <end position="808"/>
    </location>
</feature>
<organism evidence="4 5">
    <name type="scientific">Hyella patelloides LEGE 07179</name>
    <dbReference type="NCBI Taxonomy" id="945734"/>
    <lineage>
        <taxon>Bacteria</taxon>
        <taxon>Bacillati</taxon>
        <taxon>Cyanobacteriota</taxon>
        <taxon>Cyanophyceae</taxon>
        <taxon>Pleurocapsales</taxon>
        <taxon>Hyellaceae</taxon>
        <taxon>Hyella</taxon>
    </lineage>
</organism>
<sequence>MTQLPPEIAQLSDAQRRSLLARLLREKIVRSRTFPLSFAQQRLWFLDQLEPNNYAYNIPLAVHLNGTPQVAILERSLNEIVQRHEILRTAFQTVNGEPIQAISPQLELSLTVIDLENQAESIVRELADREAKKPFTLSQAPLLRATLLRLSSRKQILLLTIHHIIADGWSMGILVKELAALYEAFSHASASALPRLPIQYADYAVWQRQWLQGEVLESLVSYWRQQLGGSPPVLRLPCDRLPTDTVTGKGATYPLRLSSEFLEQLEQLCREEGVTLFMVLLAAFKTLLYRWTGQTDLLIGTDVANRQRAETESLIGFFVNLVPLRTDCSGYPTFRELLRQVRRVSVEAYAHQELPFEKLVEELKPERQTGQMPLVQVLFVLQNTPMPAFETSDLTITSIEVNDQTSKFNLGLFVGEREGKLIGTWRYRTDLFDRSTIAQLSERFISLLQSITANPDTRLHQLGMTTAEERQIQNQRGRKRSQKFKKVRAKAISFSQQNLINTSHLQPTQTLPLVIEPTTTEINLAEWAQTKREFLETELLKHGAILFRGFGIKSAVEFERVAQGICPQLFAEYGDLPRENGSKRVYGSTPYPADKAILFHNESSHLHCCPQKIWFFCVKAARQGGETPIVNGRRLYQSLDPALRERFEQKQLLYVRNYIEGLDVSWQDFFRTEDRSVVEAYCRQTGMEFEWKNKNHLTTYSHSPAIICHPKTQEKIFFNQIQLHHVDFLDRDVRESLLSLFSVKDLPRHVFYGDGSPIEEEAIATIDENYKQEACSFPWQEGDILMLDNMLVAHGRNSYLGDRKILVTMGEMVNAPSCFKSSHEEAKVIL</sequence>
<proteinExistence type="predicted"/>
<dbReference type="GO" id="GO:0008610">
    <property type="term" value="P:lipid biosynthetic process"/>
    <property type="evidence" value="ECO:0007669"/>
    <property type="project" value="UniProtKB-ARBA"/>
</dbReference>
<dbReference type="CDD" id="cd19531">
    <property type="entry name" value="LCL_NRPS-like"/>
    <property type="match status" value="1"/>
</dbReference>
<dbReference type="InterPro" id="IPR001242">
    <property type="entry name" value="Condensation_dom"/>
</dbReference>
<dbReference type="OrthoDB" id="9757538at2"/>
<evidence type="ECO:0000313" key="5">
    <source>
        <dbReference type="Proteomes" id="UP000320055"/>
    </source>
</evidence>
<dbReference type="Gene3D" id="3.60.130.10">
    <property type="entry name" value="Clavaminate synthase-like"/>
    <property type="match status" value="1"/>
</dbReference>
<name>A0A563VNT5_9CYAN</name>
<dbReference type="PANTHER" id="PTHR45527">
    <property type="entry name" value="NONRIBOSOMAL PEPTIDE SYNTHETASE"/>
    <property type="match status" value="1"/>
</dbReference>
<evidence type="ECO:0000259" key="2">
    <source>
        <dbReference type="Pfam" id="PF00668"/>
    </source>
</evidence>
<dbReference type="GO" id="GO:0005829">
    <property type="term" value="C:cytosol"/>
    <property type="evidence" value="ECO:0007669"/>
    <property type="project" value="TreeGrafter"/>
</dbReference>
<dbReference type="InterPro" id="IPR042098">
    <property type="entry name" value="TauD-like_sf"/>
</dbReference>
<keyword evidence="1" id="KW-0560">Oxidoreductase</keyword>
<dbReference type="PANTHER" id="PTHR45527:SF1">
    <property type="entry name" value="FATTY ACID SYNTHASE"/>
    <property type="match status" value="1"/>
</dbReference>
<dbReference type="GO" id="GO:0044550">
    <property type="term" value="P:secondary metabolite biosynthetic process"/>
    <property type="evidence" value="ECO:0007669"/>
    <property type="project" value="TreeGrafter"/>
</dbReference>
<dbReference type="Gene3D" id="3.30.559.30">
    <property type="entry name" value="Nonribosomal peptide synthetase, condensation domain"/>
    <property type="match status" value="1"/>
</dbReference>
<dbReference type="InterPro" id="IPR023213">
    <property type="entry name" value="CAT-like_dom_sf"/>
</dbReference>
<reference evidence="4 5" key="1">
    <citation type="submission" date="2019-01" db="EMBL/GenBank/DDBJ databases">
        <authorList>
            <person name="Brito A."/>
        </authorList>
    </citation>
    <scope>NUCLEOTIDE SEQUENCE [LARGE SCALE GENOMIC DNA]</scope>
    <source>
        <strain evidence="4">1</strain>
    </source>
</reference>
<dbReference type="Pfam" id="PF00668">
    <property type="entry name" value="Condensation"/>
    <property type="match status" value="1"/>
</dbReference>
<evidence type="ECO:0000313" key="4">
    <source>
        <dbReference type="EMBL" id="VEP12993.1"/>
    </source>
</evidence>
<dbReference type="EMBL" id="CAACVJ010000086">
    <property type="protein sequence ID" value="VEP12993.1"/>
    <property type="molecule type" value="Genomic_DNA"/>
</dbReference>
<feature type="domain" description="Condensation" evidence="2">
    <location>
        <begin position="32"/>
        <end position="471"/>
    </location>
</feature>
<dbReference type="Gene3D" id="3.30.559.10">
    <property type="entry name" value="Chloramphenicol acetyltransferase-like domain"/>
    <property type="match status" value="1"/>
</dbReference>
<evidence type="ECO:0000256" key="1">
    <source>
        <dbReference type="ARBA" id="ARBA00023002"/>
    </source>
</evidence>
<evidence type="ECO:0000259" key="3">
    <source>
        <dbReference type="Pfam" id="PF02668"/>
    </source>
</evidence>
<dbReference type="GO" id="GO:0043041">
    <property type="term" value="P:amino acid activation for nonribosomal peptide biosynthetic process"/>
    <property type="evidence" value="ECO:0007669"/>
    <property type="project" value="TreeGrafter"/>
</dbReference>
<protein>
    <submittedName>
        <fullName evidence="4">Amino acid adenylation domain protein</fullName>
    </submittedName>
</protein>
<dbReference type="FunFam" id="3.30.559.10:FF:000012">
    <property type="entry name" value="Non-ribosomal peptide synthetase"/>
    <property type="match status" value="1"/>
</dbReference>
<dbReference type="InterPro" id="IPR003819">
    <property type="entry name" value="TauD/TfdA-like"/>
</dbReference>
<dbReference type="GO" id="GO:0031177">
    <property type="term" value="F:phosphopantetheine binding"/>
    <property type="evidence" value="ECO:0007669"/>
    <property type="project" value="TreeGrafter"/>
</dbReference>
<dbReference type="Proteomes" id="UP000320055">
    <property type="component" value="Unassembled WGS sequence"/>
</dbReference>
<dbReference type="Pfam" id="PF02668">
    <property type="entry name" value="TauD"/>
    <property type="match status" value="1"/>
</dbReference>
<dbReference type="GO" id="GO:0016491">
    <property type="term" value="F:oxidoreductase activity"/>
    <property type="evidence" value="ECO:0007669"/>
    <property type="project" value="UniProtKB-KW"/>
</dbReference>
<keyword evidence="5" id="KW-1185">Reference proteome</keyword>
<dbReference type="AlphaFoldDB" id="A0A563VNT5"/>
<dbReference type="SUPFAM" id="SSF52777">
    <property type="entry name" value="CoA-dependent acyltransferases"/>
    <property type="match status" value="2"/>
</dbReference>
<accession>A0A563VNT5</accession>
<dbReference type="RefSeq" id="WP_144871199.1">
    <property type="nucleotide sequence ID" value="NZ_LR213927.1"/>
</dbReference>